<gene>
    <name evidence="1" type="ORF">FKW44_021404</name>
</gene>
<protein>
    <submittedName>
        <fullName evidence="1">Caprin2like</fullName>
    </submittedName>
</protein>
<dbReference type="EMBL" id="CP045904">
    <property type="protein sequence ID" value="QQP36338.1"/>
    <property type="molecule type" value="Genomic_DNA"/>
</dbReference>
<keyword evidence="2" id="KW-1185">Reference proteome</keyword>
<dbReference type="Proteomes" id="UP000595437">
    <property type="component" value="Chromosome 15"/>
</dbReference>
<evidence type="ECO:0000313" key="1">
    <source>
        <dbReference type="EMBL" id="QQP36338.1"/>
    </source>
</evidence>
<name>A0A7T8JVA1_CALRO</name>
<dbReference type="InterPro" id="IPR008983">
    <property type="entry name" value="Tumour_necrosis_fac-like_dom"/>
</dbReference>
<dbReference type="OrthoDB" id="6350361at2759"/>
<dbReference type="Gene3D" id="2.60.120.40">
    <property type="match status" value="1"/>
</dbReference>
<dbReference type="SUPFAM" id="SSF49842">
    <property type="entry name" value="TNF-like"/>
    <property type="match status" value="1"/>
</dbReference>
<accession>A0A7T8JVA1</accession>
<sequence>MNKDSEDSLTTSVLLLQNVNYIQGAISKPLSVLFDADRTEDYDEGGEVNLGGGMDTKSGIFTAPLPGVYSFTITSVLRIIARPCSPAAQWESSGLILRSNHESNHKNSMVYLFTNTGLLDKLNNHLTHFTGMFLRPKNFLLEEHLTNGPMGMF</sequence>
<reference evidence="2" key="1">
    <citation type="submission" date="2021-01" db="EMBL/GenBank/DDBJ databases">
        <title>Caligus Genome Assembly.</title>
        <authorList>
            <person name="Gallardo-Escarate C."/>
        </authorList>
    </citation>
    <scope>NUCLEOTIDE SEQUENCE [LARGE SCALE GENOMIC DNA]</scope>
</reference>
<organism evidence="1 2">
    <name type="scientific">Caligus rogercresseyi</name>
    <name type="common">Sea louse</name>
    <dbReference type="NCBI Taxonomy" id="217165"/>
    <lineage>
        <taxon>Eukaryota</taxon>
        <taxon>Metazoa</taxon>
        <taxon>Ecdysozoa</taxon>
        <taxon>Arthropoda</taxon>
        <taxon>Crustacea</taxon>
        <taxon>Multicrustacea</taxon>
        <taxon>Hexanauplia</taxon>
        <taxon>Copepoda</taxon>
        <taxon>Siphonostomatoida</taxon>
        <taxon>Caligidae</taxon>
        <taxon>Caligus</taxon>
    </lineage>
</organism>
<proteinExistence type="predicted"/>
<evidence type="ECO:0000313" key="2">
    <source>
        <dbReference type="Proteomes" id="UP000595437"/>
    </source>
</evidence>
<dbReference type="AlphaFoldDB" id="A0A7T8JVA1"/>